<feature type="domain" description="Zn(2)-C6 fungal-type" evidence="3">
    <location>
        <begin position="601"/>
        <end position="631"/>
    </location>
</feature>
<dbReference type="InterPro" id="IPR036864">
    <property type="entry name" value="Zn2-C6_fun-type_DNA-bd_sf"/>
</dbReference>
<dbReference type="AlphaFoldDB" id="A0A8H7TL85"/>
<evidence type="ECO:0000313" key="4">
    <source>
        <dbReference type="EMBL" id="KAG4421471.1"/>
    </source>
</evidence>
<organism evidence="4 5">
    <name type="scientific">Cadophora malorum</name>
    <dbReference type="NCBI Taxonomy" id="108018"/>
    <lineage>
        <taxon>Eukaryota</taxon>
        <taxon>Fungi</taxon>
        <taxon>Dikarya</taxon>
        <taxon>Ascomycota</taxon>
        <taxon>Pezizomycotina</taxon>
        <taxon>Leotiomycetes</taxon>
        <taxon>Helotiales</taxon>
        <taxon>Ploettnerulaceae</taxon>
        <taxon>Cadophora</taxon>
    </lineage>
</organism>
<evidence type="ECO:0000259" key="3">
    <source>
        <dbReference type="PROSITE" id="PS50048"/>
    </source>
</evidence>
<dbReference type="CDD" id="cd00067">
    <property type="entry name" value="GAL4"/>
    <property type="match status" value="1"/>
</dbReference>
<name>A0A8H7TL85_9HELO</name>
<feature type="domain" description="Zn(2)-C6 fungal-type" evidence="3">
    <location>
        <begin position="263"/>
        <end position="293"/>
    </location>
</feature>
<evidence type="ECO:0000256" key="2">
    <source>
        <dbReference type="SAM" id="MobiDB-lite"/>
    </source>
</evidence>
<dbReference type="SUPFAM" id="SSF57701">
    <property type="entry name" value="Zn2/Cys6 DNA-binding domain"/>
    <property type="match status" value="3"/>
</dbReference>
<dbReference type="Proteomes" id="UP000664132">
    <property type="component" value="Unassembled WGS sequence"/>
</dbReference>
<dbReference type="PROSITE" id="PS50048">
    <property type="entry name" value="ZN2_CY6_FUNGAL_2"/>
    <property type="match status" value="3"/>
</dbReference>
<feature type="compositionally biased region" description="Low complexity" evidence="2">
    <location>
        <begin position="351"/>
        <end position="365"/>
    </location>
</feature>
<feature type="region of interest" description="Disordered" evidence="2">
    <location>
        <begin position="344"/>
        <end position="372"/>
    </location>
</feature>
<keyword evidence="1" id="KW-0539">Nucleus</keyword>
<keyword evidence="5" id="KW-1185">Reference proteome</keyword>
<evidence type="ECO:0000313" key="5">
    <source>
        <dbReference type="Proteomes" id="UP000664132"/>
    </source>
</evidence>
<feature type="domain" description="Zn(2)-C6 fungal-type" evidence="3">
    <location>
        <begin position="526"/>
        <end position="556"/>
    </location>
</feature>
<dbReference type="SMART" id="SM00066">
    <property type="entry name" value="GAL4"/>
    <property type="match status" value="3"/>
</dbReference>
<dbReference type="InterPro" id="IPR001138">
    <property type="entry name" value="Zn2Cys6_DnaBD"/>
</dbReference>
<dbReference type="PANTHER" id="PTHR47785">
    <property type="entry name" value="ZN(II)2CYS6 TRANSCRIPTION FACTOR (EUROFUNG)-RELATED-RELATED"/>
    <property type="match status" value="1"/>
</dbReference>
<feature type="compositionally biased region" description="Basic and acidic residues" evidence="2">
    <location>
        <begin position="652"/>
        <end position="661"/>
    </location>
</feature>
<comment type="caution">
    <text evidence="4">The sequence shown here is derived from an EMBL/GenBank/DDBJ whole genome shotgun (WGS) entry which is preliminary data.</text>
</comment>
<feature type="region of interest" description="Disordered" evidence="2">
    <location>
        <begin position="640"/>
        <end position="668"/>
    </location>
</feature>
<accession>A0A8H7TL85</accession>
<feature type="region of interest" description="Disordered" evidence="2">
    <location>
        <begin position="741"/>
        <end position="780"/>
    </location>
</feature>
<feature type="compositionally biased region" description="Acidic residues" evidence="2">
    <location>
        <begin position="750"/>
        <end position="780"/>
    </location>
</feature>
<dbReference type="OrthoDB" id="39175at2759"/>
<feature type="compositionally biased region" description="Pro residues" evidence="2">
    <location>
        <begin position="571"/>
        <end position="583"/>
    </location>
</feature>
<sequence>MHGRGDTACSRCSLLALECDFDSDFDAGVKDELKVKRLFCPKTAVCGTQCTGSPDTCDECVYYDEEESPRDEDEEAEEEKKVLRVVNAGTDEEDEVSSVVVSQGNAEAESSTKSITARCEGCGKGIDADEEDVNCERCRDVLVRIARGFPGFVPSSHLVHDGEVMNTCAGCFEPKLDPKAAEIYCTGCKDSPLRSIGLEKNPSVHEFAHSGIETSFPHRTGAHPHKLVQSEVFKHISSEGQSQMTELGLRWKSPTSSKWAFQPCIDCQTNSLLCDAAVPSCTQCMNTNIKCKYRHLINPGKTRSIRFDEVPRTCFACFESNVRIQISGRCGPCDAKARLKEKWKSGDLTASETSTSSSSSSSSQNEESKSELPRFLASLETRLGDIRSGHHSPQSRIPTQPVTRIEVQGDGTRQLLPPTQDLIQVPPVLPSEITTTPLPGFSTPCLACFDRVSCAAHPKSTSNPASTFSTPYKLLSIRPKYRAFTASESPFQKSPLASAIPCLACFDETVCAYHLKSGWDEKAVTACGSCRLAGLECDEAKPGCSACGERGVECLYITGEVKSENDDGIPAPEPKPTTDPLPTPDLTSSSETHPPPPPPHACGSCRLSATPCDETRPGCQVCKEKGLECLYLSSTSPFPPSQTPLPTIASQTKDKDETTHIDDDEDDSYKYTPGRQLNSSVILHPVTEEIEGHSVTYFRELQIDDSVVLAAVASCEIGNDDIISKASPSLNEAGVIETQRGDLESASASESEDWDVVSSNEEFEVVDAERESDDEGSVVL</sequence>
<proteinExistence type="predicted"/>
<dbReference type="GO" id="GO:0008270">
    <property type="term" value="F:zinc ion binding"/>
    <property type="evidence" value="ECO:0007669"/>
    <property type="project" value="InterPro"/>
</dbReference>
<gene>
    <name evidence="4" type="ORF">IFR04_005421</name>
</gene>
<dbReference type="Gene3D" id="4.10.240.10">
    <property type="entry name" value="Zn(2)-C6 fungal-type DNA-binding domain"/>
    <property type="match status" value="2"/>
</dbReference>
<dbReference type="Pfam" id="PF00172">
    <property type="entry name" value="Zn_clus"/>
    <property type="match status" value="2"/>
</dbReference>
<reference evidence="4" key="1">
    <citation type="submission" date="2021-02" db="EMBL/GenBank/DDBJ databases">
        <title>Genome sequence Cadophora malorum strain M34.</title>
        <authorList>
            <person name="Stefanovic E."/>
            <person name="Vu D."/>
            <person name="Scully C."/>
            <person name="Dijksterhuis J."/>
            <person name="Roader J."/>
            <person name="Houbraken J."/>
        </authorList>
    </citation>
    <scope>NUCLEOTIDE SEQUENCE</scope>
    <source>
        <strain evidence="4">M34</strain>
    </source>
</reference>
<dbReference type="InterPro" id="IPR053181">
    <property type="entry name" value="EcdB-like_regulator"/>
</dbReference>
<feature type="region of interest" description="Disordered" evidence="2">
    <location>
        <begin position="563"/>
        <end position="600"/>
    </location>
</feature>
<evidence type="ECO:0000256" key="1">
    <source>
        <dbReference type="ARBA" id="ARBA00023242"/>
    </source>
</evidence>
<protein>
    <recommendedName>
        <fullName evidence="3">Zn(2)-C6 fungal-type domain-containing protein</fullName>
    </recommendedName>
</protein>
<dbReference type="GO" id="GO:0000981">
    <property type="term" value="F:DNA-binding transcription factor activity, RNA polymerase II-specific"/>
    <property type="evidence" value="ECO:0007669"/>
    <property type="project" value="InterPro"/>
</dbReference>
<dbReference type="EMBL" id="JAFJYH010000065">
    <property type="protein sequence ID" value="KAG4421471.1"/>
    <property type="molecule type" value="Genomic_DNA"/>
</dbReference>